<sequence length="155" mass="16916">MSNADNWNEVGAALSWACRGLHREARVFPARPAALADPSVPQTPLRFAGEGGAQRHGAWRQTKKLQTENKAGTEEDSGQTASVVSEPSPVRCSRKCTVNAAYGRWSFCCVHEVEEELATCVQSERVRGELKLTCMPSASDGGHSPRREECLEDCI</sequence>
<evidence type="ECO:0000256" key="1">
    <source>
        <dbReference type="SAM" id="MobiDB-lite"/>
    </source>
</evidence>
<comment type="caution">
    <text evidence="2">The sequence shown here is derived from an EMBL/GenBank/DDBJ whole genome shotgun (WGS) entry which is preliminary data.</text>
</comment>
<name>A0AAD7SH32_9TELE</name>
<proteinExistence type="predicted"/>
<reference evidence="2" key="1">
    <citation type="journal article" date="2023" name="Science">
        <title>Genome structures resolve the early diversification of teleost fishes.</title>
        <authorList>
            <person name="Parey E."/>
            <person name="Louis A."/>
            <person name="Montfort J."/>
            <person name="Bouchez O."/>
            <person name="Roques C."/>
            <person name="Iampietro C."/>
            <person name="Lluch J."/>
            <person name="Castinel A."/>
            <person name="Donnadieu C."/>
            <person name="Desvignes T."/>
            <person name="Floi Bucao C."/>
            <person name="Jouanno E."/>
            <person name="Wen M."/>
            <person name="Mejri S."/>
            <person name="Dirks R."/>
            <person name="Jansen H."/>
            <person name="Henkel C."/>
            <person name="Chen W.J."/>
            <person name="Zahm M."/>
            <person name="Cabau C."/>
            <person name="Klopp C."/>
            <person name="Thompson A.W."/>
            <person name="Robinson-Rechavi M."/>
            <person name="Braasch I."/>
            <person name="Lecointre G."/>
            <person name="Bobe J."/>
            <person name="Postlethwait J.H."/>
            <person name="Berthelot C."/>
            <person name="Roest Crollius H."/>
            <person name="Guiguen Y."/>
        </authorList>
    </citation>
    <scope>NUCLEOTIDE SEQUENCE</scope>
    <source>
        <strain evidence="2">NC1722</strain>
    </source>
</reference>
<dbReference type="AlphaFoldDB" id="A0AAD7SH32"/>
<evidence type="ECO:0000313" key="3">
    <source>
        <dbReference type="Proteomes" id="UP001221898"/>
    </source>
</evidence>
<protein>
    <submittedName>
        <fullName evidence="2">Uncharacterized protein</fullName>
    </submittedName>
</protein>
<gene>
    <name evidence="2" type="ORF">AAFF_G00385470</name>
</gene>
<organism evidence="2 3">
    <name type="scientific">Aldrovandia affinis</name>
    <dbReference type="NCBI Taxonomy" id="143900"/>
    <lineage>
        <taxon>Eukaryota</taxon>
        <taxon>Metazoa</taxon>
        <taxon>Chordata</taxon>
        <taxon>Craniata</taxon>
        <taxon>Vertebrata</taxon>
        <taxon>Euteleostomi</taxon>
        <taxon>Actinopterygii</taxon>
        <taxon>Neopterygii</taxon>
        <taxon>Teleostei</taxon>
        <taxon>Notacanthiformes</taxon>
        <taxon>Halosauridae</taxon>
        <taxon>Aldrovandia</taxon>
    </lineage>
</organism>
<feature type="region of interest" description="Disordered" evidence="1">
    <location>
        <begin position="49"/>
        <end position="85"/>
    </location>
</feature>
<keyword evidence="3" id="KW-1185">Reference proteome</keyword>
<accession>A0AAD7SH32</accession>
<evidence type="ECO:0000313" key="2">
    <source>
        <dbReference type="EMBL" id="KAJ8401316.1"/>
    </source>
</evidence>
<dbReference type="Proteomes" id="UP001221898">
    <property type="component" value="Unassembled WGS sequence"/>
</dbReference>
<dbReference type="EMBL" id="JAINUG010000071">
    <property type="protein sequence ID" value="KAJ8401316.1"/>
    <property type="molecule type" value="Genomic_DNA"/>
</dbReference>